<evidence type="ECO:0000313" key="4">
    <source>
        <dbReference type="WBParaSite" id="SSLN_0001985601-mRNA-1"/>
    </source>
</evidence>
<evidence type="ECO:0000313" key="2">
    <source>
        <dbReference type="EMBL" id="VDM05520.1"/>
    </source>
</evidence>
<reference evidence="4" key="1">
    <citation type="submission" date="2016-06" db="UniProtKB">
        <authorList>
            <consortium name="WormBaseParasite"/>
        </authorList>
    </citation>
    <scope>IDENTIFICATION</scope>
</reference>
<accession>A0A183TRN4</accession>
<evidence type="ECO:0000313" key="3">
    <source>
        <dbReference type="Proteomes" id="UP000275846"/>
    </source>
</evidence>
<sequence>MCSMRAEVNPLPSHLVSASSNQPLPISLSGTGNELPDKRRSESITPTVAVAPRGQFRFTSSAFKACRRNVAWLNDKAWWQPPVTGRDASLSDSLVTVRRDQLFVPYEDTKSGVLTLKPGRHPFSRLETSLMPRPLASQV</sequence>
<protein>
    <submittedName>
        <fullName evidence="2 4">Uncharacterized protein</fullName>
    </submittedName>
</protein>
<keyword evidence="3" id="KW-1185">Reference proteome</keyword>
<evidence type="ECO:0000256" key="1">
    <source>
        <dbReference type="SAM" id="MobiDB-lite"/>
    </source>
</evidence>
<organism evidence="4">
    <name type="scientific">Schistocephalus solidus</name>
    <name type="common">Tapeworm</name>
    <dbReference type="NCBI Taxonomy" id="70667"/>
    <lineage>
        <taxon>Eukaryota</taxon>
        <taxon>Metazoa</taxon>
        <taxon>Spiralia</taxon>
        <taxon>Lophotrochozoa</taxon>
        <taxon>Platyhelminthes</taxon>
        <taxon>Cestoda</taxon>
        <taxon>Eucestoda</taxon>
        <taxon>Diphyllobothriidea</taxon>
        <taxon>Diphyllobothriidae</taxon>
        <taxon>Schistocephalus</taxon>
    </lineage>
</organism>
<dbReference type="WBParaSite" id="SSLN_0001985601-mRNA-1">
    <property type="protein sequence ID" value="SSLN_0001985601-mRNA-1"/>
    <property type="gene ID" value="SSLN_0001985601"/>
</dbReference>
<reference evidence="2 3" key="2">
    <citation type="submission" date="2018-11" db="EMBL/GenBank/DDBJ databases">
        <authorList>
            <consortium name="Pathogen Informatics"/>
        </authorList>
    </citation>
    <scope>NUCLEOTIDE SEQUENCE [LARGE SCALE GENOMIC DNA]</scope>
    <source>
        <strain evidence="2 3">NST_G2</strain>
    </source>
</reference>
<dbReference type="EMBL" id="UYSU01046383">
    <property type="protein sequence ID" value="VDM05520.1"/>
    <property type="molecule type" value="Genomic_DNA"/>
</dbReference>
<dbReference type="Proteomes" id="UP000275846">
    <property type="component" value="Unassembled WGS sequence"/>
</dbReference>
<feature type="compositionally biased region" description="Polar residues" evidence="1">
    <location>
        <begin position="22"/>
        <end position="32"/>
    </location>
</feature>
<gene>
    <name evidence="2" type="ORF">SSLN_LOCUS19134</name>
</gene>
<name>A0A183TRN4_SCHSO</name>
<feature type="region of interest" description="Disordered" evidence="1">
    <location>
        <begin position="22"/>
        <end position="45"/>
    </location>
</feature>
<proteinExistence type="predicted"/>
<dbReference type="AlphaFoldDB" id="A0A183TRN4"/>